<dbReference type="Proteomes" id="UP000231382">
    <property type="component" value="Unassembled WGS sequence"/>
</dbReference>
<keyword evidence="3 6" id="KW-0812">Transmembrane</keyword>
<evidence type="ECO:0000313" key="8">
    <source>
        <dbReference type="Proteomes" id="UP000231382"/>
    </source>
</evidence>
<dbReference type="InterPro" id="IPR012902">
    <property type="entry name" value="N_methyl_site"/>
</dbReference>
<evidence type="ECO:0000256" key="1">
    <source>
        <dbReference type="ARBA" id="ARBA00004167"/>
    </source>
</evidence>
<comment type="caution">
    <text evidence="7">The sequence shown here is derived from an EMBL/GenBank/DDBJ whole genome shotgun (WGS) entry which is preliminary data.</text>
</comment>
<protein>
    <submittedName>
        <fullName evidence="7">Uncharacterized protein</fullName>
    </submittedName>
</protein>
<dbReference type="Gene3D" id="3.30.700.10">
    <property type="entry name" value="Glycoprotein, Type 4 Pilin"/>
    <property type="match status" value="1"/>
</dbReference>
<reference evidence="8" key="1">
    <citation type="submission" date="2017-09" db="EMBL/GenBank/DDBJ databases">
        <title>Depth-based differentiation of microbial function through sediment-hosted aquifers and enrichment of novel symbionts in the deep terrestrial subsurface.</title>
        <authorList>
            <person name="Probst A.J."/>
            <person name="Ladd B."/>
            <person name="Jarett J.K."/>
            <person name="Geller-Mcgrath D.E."/>
            <person name="Sieber C.M.K."/>
            <person name="Emerson J.B."/>
            <person name="Anantharaman K."/>
            <person name="Thomas B.C."/>
            <person name="Malmstrom R."/>
            <person name="Stieglmeier M."/>
            <person name="Klingl A."/>
            <person name="Woyke T."/>
            <person name="Ryan C.M."/>
            <person name="Banfield J.F."/>
        </authorList>
    </citation>
    <scope>NUCLEOTIDE SEQUENCE [LARGE SCALE GENOMIC DNA]</scope>
</reference>
<dbReference type="GO" id="GO:0016020">
    <property type="term" value="C:membrane"/>
    <property type="evidence" value="ECO:0007669"/>
    <property type="project" value="UniProtKB-SubCell"/>
</dbReference>
<feature type="transmembrane region" description="Helical" evidence="6">
    <location>
        <begin position="20"/>
        <end position="38"/>
    </location>
</feature>
<dbReference type="PRINTS" id="PR00885">
    <property type="entry name" value="BCTERIALGSPH"/>
</dbReference>
<dbReference type="GO" id="GO:0015628">
    <property type="term" value="P:protein secretion by the type II secretion system"/>
    <property type="evidence" value="ECO:0007669"/>
    <property type="project" value="InterPro"/>
</dbReference>
<dbReference type="PANTHER" id="PTHR30093:SF44">
    <property type="entry name" value="TYPE II SECRETION SYSTEM CORE PROTEIN G"/>
    <property type="match status" value="1"/>
</dbReference>
<proteinExistence type="predicted"/>
<dbReference type="PANTHER" id="PTHR30093">
    <property type="entry name" value="GENERAL SECRETION PATHWAY PROTEIN G"/>
    <property type="match status" value="1"/>
</dbReference>
<dbReference type="AlphaFoldDB" id="A0A2H0W6X5"/>
<name>A0A2H0W6X5_9BACT</name>
<evidence type="ECO:0000256" key="3">
    <source>
        <dbReference type="ARBA" id="ARBA00022692"/>
    </source>
</evidence>
<evidence type="ECO:0000256" key="5">
    <source>
        <dbReference type="ARBA" id="ARBA00023136"/>
    </source>
</evidence>
<comment type="subcellular location">
    <subcellularLocation>
        <location evidence="1">Membrane</location>
        <topology evidence="1">Single-pass membrane protein</topology>
    </subcellularLocation>
</comment>
<dbReference type="InterPro" id="IPR002416">
    <property type="entry name" value="T2SS_protein-GspH"/>
</dbReference>
<evidence type="ECO:0000313" key="7">
    <source>
        <dbReference type="EMBL" id="PIS07836.1"/>
    </source>
</evidence>
<dbReference type="SUPFAM" id="SSF54523">
    <property type="entry name" value="Pili subunits"/>
    <property type="match status" value="1"/>
</dbReference>
<dbReference type="GO" id="GO:0015627">
    <property type="term" value="C:type II protein secretion system complex"/>
    <property type="evidence" value="ECO:0007669"/>
    <property type="project" value="InterPro"/>
</dbReference>
<evidence type="ECO:0000256" key="6">
    <source>
        <dbReference type="SAM" id="Phobius"/>
    </source>
</evidence>
<gene>
    <name evidence="7" type="ORF">COT78_01195</name>
</gene>
<accession>A0A2H0W6X5</accession>
<sequence length="134" mass="13451">MKKVKGLALRNSKGFTLIELLIVILIIGILATIAIVSYSGATARAKKAATVQTLNDAIKGTAVCLASGGTVQTYSVGNNVCSADAGITTKYPAASLNDYTISGSTNTTTGVIAYTVTGGPSGQAITCTAGSNCK</sequence>
<keyword evidence="5 6" id="KW-0472">Membrane</keyword>
<keyword evidence="4 6" id="KW-1133">Transmembrane helix</keyword>
<dbReference type="InterPro" id="IPR045584">
    <property type="entry name" value="Pilin-like"/>
</dbReference>
<dbReference type="NCBIfam" id="TIGR02532">
    <property type="entry name" value="IV_pilin_GFxxxE"/>
    <property type="match status" value="1"/>
</dbReference>
<keyword evidence="2" id="KW-0488">Methylation</keyword>
<dbReference type="Pfam" id="PF07963">
    <property type="entry name" value="N_methyl"/>
    <property type="match status" value="1"/>
</dbReference>
<dbReference type="PROSITE" id="PS00409">
    <property type="entry name" value="PROKAR_NTER_METHYL"/>
    <property type="match status" value="1"/>
</dbReference>
<organism evidence="7 8">
    <name type="scientific">Candidatus Berkelbacteria bacterium CG10_big_fil_rev_8_21_14_0_10_43_13</name>
    <dbReference type="NCBI Taxonomy" id="1974514"/>
    <lineage>
        <taxon>Bacteria</taxon>
        <taxon>Candidatus Berkelbacteria</taxon>
    </lineage>
</organism>
<evidence type="ECO:0000256" key="4">
    <source>
        <dbReference type="ARBA" id="ARBA00022989"/>
    </source>
</evidence>
<dbReference type="EMBL" id="PEZW01000009">
    <property type="protein sequence ID" value="PIS07836.1"/>
    <property type="molecule type" value="Genomic_DNA"/>
</dbReference>
<evidence type="ECO:0000256" key="2">
    <source>
        <dbReference type="ARBA" id="ARBA00022481"/>
    </source>
</evidence>